<dbReference type="InterPro" id="IPR016181">
    <property type="entry name" value="Acyl_CoA_acyltransferase"/>
</dbReference>
<dbReference type="eggNOG" id="COG1670">
    <property type="taxonomic scope" value="Bacteria"/>
</dbReference>
<dbReference type="InterPro" id="IPR000182">
    <property type="entry name" value="GNAT_dom"/>
</dbReference>
<dbReference type="Gene3D" id="3.40.630.30">
    <property type="match status" value="1"/>
</dbReference>
<keyword evidence="3" id="KW-1185">Reference proteome</keyword>
<dbReference type="PATRIC" id="fig|688269.3.peg.695"/>
<dbReference type="OrthoDB" id="948250at2"/>
<name>F7YXV8_9THEM</name>
<dbReference type="PANTHER" id="PTHR43415">
    <property type="entry name" value="SPERMIDINE N(1)-ACETYLTRANSFERASE"/>
    <property type="match status" value="1"/>
</dbReference>
<dbReference type="HOGENOM" id="CLU_013985_19_1_0"/>
<dbReference type="Proteomes" id="UP000006804">
    <property type="component" value="Chromosome"/>
</dbReference>
<dbReference type="AlphaFoldDB" id="F7YXV8"/>
<accession>F7YXV8</accession>
<protein>
    <submittedName>
        <fullName evidence="2">GCN5-related N-acetyltransferase</fullName>
    </submittedName>
</protein>
<dbReference type="SUPFAM" id="SSF55729">
    <property type="entry name" value="Acyl-CoA N-acyltransferases (Nat)"/>
    <property type="match status" value="1"/>
</dbReference>
<dbReference type="EMBL" id="CP002351">
    <property type="protein sequence ID" value="AEH50757.1"/>
    <property type="molecule type" value="Genomic_DNA"/>
</dbReference>
<dbReference type="PANTHER" id="PTHR43415:SF3">
    <property type="entry name" value="GNAT-FAMILY ACETYLTRANSFERASE"/>
    <property type="match status" value="1"/>
</dbReference>
<gene>
    <name evidence="2" type="ORF">Theth_0670</name>
</gene>
<reference evidence="2 3" key="1">
    <citation type="submission" date="2010-11" db="EMBL/GenBank/DDBJ databases">
        <title>The complete genome of Thermotoga thermarum DSM 5069.</title>
        <authorList>
            <consortium name="US DOE Joint Genome Institute (JGI-PGF)"/>
            <person name="Lucas S."/>
            <person name="Copeland A."/>
            <person name="Lapidus A."/>
            <person name="Bruce D."/>
            <person name="Goodwin L."/>
            <person name="Pitluck S."/>
            <person name="Kyrpides N."/>
            <person name="Mavromatis K."/>
            <person name="Ivanova N."/>
            <person name="Zeytun A."/>
            <person name="Brettin T."/>
            <person name="Detter J.C."/>
            <person name="Tapia R."/>
            <person name="Han C."/>
            <person name="Land M."/>
            <person name="Hauser L."/>
            <person name="Markowitz V."/>
            <person name="Cheng J.-F."/>
            <person name="Hugenholtz P."/>
            <person name="Woyke T."/>
            <person name="Wu D."/>
            <person name="Spring S."/>
            <person name="Schroeder M."/>
            <person name="Brambilla E."/>
            <person name="Klenk H.-P."/>
            <person name="Eisen J.A."/>
        </authorList>
    </citation>
    <scope>NUCLEOTIDE SEQUENCE [LARGE SCALE GENOMIC DNA]</scope>
    <source>
        <strain evidence="2 3">DSM 5069</strain>
    </source>
</reference>
<evidence type="ECO:0000313" key="2">
    <source>
        <dbReference type="EMBL" id="AEH50757.1"/>
    </source>
</evidence>
<dbReference type="Pfam" id="PF00583">
    <property type="entry name" value="Acetyltransf_1"/>
    <property type="match status" value="1"/>
</dbReference>
<keyword evidence="2" id="KW-0808">Transferase</keyword>
<dbReference type="STRING" id="688269.Theth_0670"/>
<sequence precursor="true">MKLEGVIIREVKLSDAEQILIFKRMVAAESEFLISYPDEVEDLIEQKRIISLYLSDKRRIFLVAEYQGKIIGIITLYGFNKRKILHKGELGISVRKQYWGMGVGSALMEECLKLAKQRGFKKIQLEVVEGNERAIALYKKFGFEVEGIKKKAIYQNGRYYNLIVMGKWLED</sequence>
<proteinExistence type="predicted"/>
<dbReference type="PROSITE" id="PS51186">
    <property type="entry name" value="GNAT"/>
    <property type="match status" value="1"/>
</dbReference>
<dbReference type="KEGG" id="tta:Theth_0670"/>
<dbReference type="GO" id="GO:0016747">
    <property type="term" value="F:acyltransferase activity, transferring groups other than amino-acyl groups"/>
    <property type="evidence" value="ECO:0007669"/>
    <property type="project" value="InterPro"/>
</dbReference>
<dbReference type="CDD" id="cd04301">
    <property type="entry name" value="NAT_SF"/>
    <property type="match status" value="1"/>
</dbReference>
<evidence type="ECO:0000259" key="1">
    <source>
        <dbReference type="PROSITE" id="PS51186"/>
    </source>
</evidence>
<feature type="domain" description="N-acetyltransferase" evidence="1">
    <location>
        <begin position="6"/>
        <end position="170"/>
    </location>
</feature>
<organism evidence="2 3">
    <name type="scientific">Pseudothermotoga thermarum DSM 5069</name>
    <dbReference type="NCBI Taxonomy" id="688269"/>
    <lineage>
        <taxon>Bacteria</taxon>
        <taxon>Thermotogati</taxon>
        <taxon>Thermotogota</taxon>
        <taxon>Thermotogae</taxon>
        <taxon>Thermotogales</taxon>
        <taxon>Thermotogaceae</taxon>
        <taxon>Pseudothermotoga</taxon>
    </lineage>
</organism>
<evidence type="ECO:0000313" key="3">
    <source>
        <dbReference type="Proteomes" id="UP000006804"/>
    </source>
</evidence>